<evidence type="ECO:0000256" key="11">
    <source>
        <dbReference type="ARBA" id="ARBA00023136"/>
    </source>
</evidence>
<dbReference type="InterPro" id="IPR029044">
    <property type="entry name" value="Nucleotide-diphossugar_trans"/>
</dbReference>
<dbReference type="EMBL" id="KZ989631">
    <property type="protein sequence ID" value="RKP25751.1"/>
    <property type="molecule type" value="Genomic_DNA"/>
</dbReference>
<keyword evidence="15" id="KW-1185">Reference proteome</keyword>
<keyword evidence="7" id="KW-0812">Transmembrane</keyword>
<dbReference type="OrthoDB" id="3784at2759"/>
<evidence type="ECO:0000256" key="7">
    <source>
        <dbReference type="ARBA" id="ARBA00022692"/>
    </source>
</evidence>
<evidence type="ECO:0000256" key="8">
    <source>
        <dbReference type="ARBA" id="ARBA00022824"/>
    </source>
</evidence>
<keyword evidence="8" id="KW-0256">Endoplasmic reticulum</keyword>
<keyword evidence="11" id="KW-0472">Membrane</keyword>
<comment type="pathway">
    <text evidence="2">Protein modification; protein glycosylation.</text>
</comment>
<evidence type="ECO:0000313" key="15">
    <source>
        <dbReference type="Proteomes" id="UP000278143"/>
    </source>
</evidence>
<proteinExistence type="inferred from homology"/>
<sequence>MPTPDASLYLSVIVPAYNEERRLGTMLEETAQFLHEQQQQQPDYTYEILVVDDGSRDSTSEVALDYARKHPEYAIRVLTLAQNRGKGGAVAEGMMRARGERLLFADADGATKFSDIKALEEKLNHISQETKRGVVVGSRAHLVQTDAVVKRSAIRNFLMHSFHQLLYVLGVREIQDTQCGFKLFTRSAARCIFPNVHVEGWIFDVEVLLIAMRCSIPIAEVPVTWHEIDGSKMSLIQDSIQMALDLFTIRLNYMLGVWRIEPELSE</sequence>
<evidence type="ECO:0000256" key="10">
    <source>
        <dbReference type="ARBA" id="ARBA00022989"/>
    </source>
</evidence>
<feature type="domain" description="Glycosyltransferase 2-like" evidence="13">
    <location>
        <begin position="11"/>
        <end position="193"/>
    </location>
</feature>
<dbReference type="InterPro" id="IPR001173">
    <property type="entry name" value="Glyco_trans_2-like"/>
</dbReference>
<organism evidence="14 15">
    <name type="scientific">Syncephalis pseudoplumigaleata</name>
    <dbReference type="NCBI Taxonomy" id="1712513"/>
    <lineage>
        <taxon>Eukaryota</taxon>
        <taxon>Fungi</taxon>
        <taxon>Fungi incertae sedis</taxon>
        <taxon>Zoopagomycota</taxon>
        <taxon>Zoopagomycotina</taxon>
        <taxon>Zoopagomycetes</taxon>
        <taxon>Zoopagales</taxon>
        <taxon>Piptocephalidaceae</taxon>
        <taxon>Syncephalis</taxon>
    </lineage>
</organism>
<dbReference type="Pfam" id="PF00535">
    <property type="entry name" value="Glycos_transf_2"/>
    <property type="match status" value="1"/>
</dbReference>
<evidence type="ECO:0000256" key="12">
    <source>
        <dbReference type="ARBA" id="ARBA00045097"/>
    </source>
</evidence>
<dbReference type="PANTHER" id="PTHR10859">
    <property type="entry name" value="GLYCOSYL TRANSFERASE"/>
    <property type="match status" value="1"/>
</dbReference>
<gene>
    <name evidence="14" type="ORF">SYNPS1DRAFT_32902</name>
</gene>
<dbReference type="CDD" id="cd04188">
    <property type="entry name" value="DPG_synthase"/>
    <property type="match status" value="1"/>
</dbReference>
<dbReference type="Gene3D" id="3.90.550.10">
    <property type="entry name" value="Spore Coat Polysaccharide Biosynthesis Protein SpsA, Chain A"/>
    <property type="match status" value="1"/>
</dbReference>
<keyword evidence="6 14" id="KW-0808">Transferase</keyword>
<comment type="subcellular location">
    <subcellularLocation>
        <location evidence="1">Endoplasmic reticulum membrane</location>
        <topology evidence="1">Single-pass membrane protein</topology>
    </subcellularLocation>
</comment>
<evidence type="ECO:0000259" key="13">
    <source>
        <dbReference type="Pfam" id="PF00535"/>
    </source>
</evidence>
<reference evidence="15" key="1">
    <citation type="journal article" date="2018" name="Nat. Microbiol.">
        <title>Leveraging single-cell genomics to expand the fungal tree of life.</title>
        <authorList>
            <person name="Ahrendt S.R."/>
            <person name="Quandt C.A."/>
            <person name="Ciobanu D."/>
            <person name="Clum A."/>
            <person name="Salamov A."/>
            <person name="Andreopoulos B."/>
            <person name="Cheng J.F."/>
            <person name="Woyke T."/>
            <person name="Pelin A."/>
            <person name="Henrissat B."/>
            <person name="Reynolds N.K."/>
            <person name="Benny G.L."/>
            <person name="Smith M.E."/>
            <person name="James T.Y."/>
            <person name="Grigoriev I.V."/>
        </authorList>
    </citation>
    <scope>NUCLEOTIDE SEQUENCE [LARGE SCALE GENOMIC DNA]</scope>
    <source>
        <strain evidence="15">Benny S71-1</strain>
    </source>
</reference>
<keyword evidence="5" id="KW-0328">Glycosyltransferase</keyword>
<dbReference type="InterPro" id="IPR035518">
    <property type="entry name" value="DPG_synthase"/>
</dbReference>
<dbReference type="EC" id="2.4.1.117" evidence="4"/>
<dbReference type="Proteomes" id="UP000278143">
    <property type="component" value="Unassembled WGS sequence"/>
</dbReference>
<comment type="similarity">
    <text evidence="3">Belongs to the glycosyltransferase 2 family.</text>
</comment>
<accession>A0A4P9Z1W5</accession>
<evidence type="ECO:0000256" key="5">
    <source>
        <dbReference type="ARBA" id="ARBA00022676"/>
    </source>
</evidence>
<keyword evidence="10" id="KW-1133">Transmembrane helix</keyword>
<evidence type="ECO:0000256" key="6">
    <source>
        <dbReference type="ARBA" id="ARBA00022679"/>
    </source>
</evidence>
<evidence type="ECO:0000256" key="3">
    <source>
        <dbReference type="ARBA" id="ARBA00006739"/>
    </source>
</evidence>
<dbReference type="GO" id="GO:0005789">
    <property type="term" value="C:endoplasmic reticulum membrane"/>
    <property type="evidence" value="ECO:0007669"/>
    <property type="project" value="UniProtKB-SubCell"/>
</dbReference>
<evidence type="ECO:0000256" key="4">
    <source>
        <dbReference type="ARBA" id="ARBA00012583"/>
    </source>
</evidence>
<dbReference type="AlphaFoldDB" id="A0A4P9Z1W5"/>
<protein>
    <recommendedName>
        <fullName evidence="4">dolichyl-phosphate beta-glucosyltransferase</fullName>
        <ecNumber evidence="4">2.4.1.117</ecNumber>
    </recommendedName>
</protein>
<evidence type="ECO:0000256" key="2">
    <source>
        <dbReference type="ARBA" id="ARBA00004922"/>
    </source>
</evidence>
<dbReference type="GO" id="GO:0006487">
    <property type="term" value="P:protein N-linked glycosylation"/>
    <property type="evidence" value="ECO:0007669"/>
    <property type="project" value="TreeGrafter"/>
</dbReference>
<dbReference type="PANTHER" id="PTHR10859:SF91">
    <property type="entry name" value="DOLICHYL-PHOSPHATE BETA-GLUCOSYLTRANSFERASE"/>
    <property type="match status" value="1"/>
</dbReference>
<evidence type="ECO:0000256" key="9">
    <source>
        <dbReference type="ARBA" id="ARBA00022968"/>
    </source>
</evidence>
<evidence type="ECO:0000313" key="14">
    <source>
        <dbReference type="EMBL" id="RKP25751.1"/>
    </source>
</evidence>
<name>A0A4P9Z1W5_9FUNG</name>
<comment type="catalytic activity">
    <reaction evidence="12">
        <text>a di-trans,poly-cis-dolichyl phosphate + UDP-alpha-D-glucose = a di-trans,poly-cis-dolichyl beta-D-glucosyl phosphate + UDP</text>
        <dbReference type="Rhea" id="RHEA:15401"/>
        <dbReference type="Rhea" id="RHEA-COMP:19498"/>
        <dbReference type="Rhea" id="RHEA-COMP:19502"/>
        <dbReference type="ChEBI" id="CHEBI:57525"/>
        <dbReference type="ChEBI" id="CHEBI:57683"/>
        <dbReference type="ChEBI" id="CHEBI:58223"/>
        <dbReference type="ChEBI" id="CHEBI:58885"/>
        <dbReference type="EC" id="2.4.1.117"/>
    </reaction>
    <physiologicalReaction direction="left-to-right" evidence="12">
        <dbReference type="Rhea" id="RHEA:15402"/>
    </physiologicalReaction>
</comment>
<dbReference type="SUPFAM" id="SSF53448">
    <property type="entry name" value="Nucleotide-diphospho-sugar transferases"/>
    <property type="match status" value="1"/>
</dbReference>
<dbReference type="GO" id="GO:0004581">
    <property type="term" value="F:dolichyl-phosphate beta-glucosyltransferase activity"/>
    <property type="evidence" value="ECO:0007669"/>
    <property type="project" value="UniProtKB-EC"/>
</dbReference>
<keyword evidence="9" id="KW-0735">Signal-anchor</keyword>
<evidence type="ECO:0000256" key="1">
    <source>
        <dbReference type="ARBA" id="ARBA00004389"/>
    </source>
</evidence>